<dbReference type="OrthoDB" id="5368598at2759"/>
<dbReference type="GO" id="GO:0004930">
    <property type="term" value="F:G protein-coupled receptor activity"/>
    <property type="evidence" value="ECO:0007669"/>
    <property type="project" value="TreeGrafter"/>
</dbReference>
<feature type="region of interest" description="Disordered" evidence="5">
    <location>
        <begin position="469"/>
        <end position="521"/>
    </location>
</feature>
<evidence type="ECO:0008006" key="11">
    <source>
        <dbReference type="Google" id="ProtNLM"/>
    </source>
</evidence>
<evidence type="ECO:0000259" key="8">
    <source>
        <dbReference type="Pfam" id="PF11970"/>
    </source>
</evidence>
<feature type="transmembrane region" description="Helical" evidence="6">
    <location>
        <begin position="40"/>
        <end position="62"/>
    </location>
</feature>
<dbReference type="Pfam" id="PF11970">
    <property type="entry name" value="GPR_Gpa2_C"/>
    <property type="match status" value="1"/>
</dbReference>
<comment type="subcellular location">
    <subcellularLocation>
        <location evidence="1">Membrane</location>
        <topology evidence="1">Multi-pass membrane protein</topology>
    </subcellularLocation>
</comment>
<evidence type="ECO:0000313" key="10">
    <source>
        <dbReference type="Proteomes" id="UP000799421"/>
    </source>
</evidence>
<feature type="transmembrane region" description="Helical" evidence="6">
    <location>
        <begin position="114"/>
        <end position="136"/>
    </location>
</feature>
<dbReference type="SUPFAM" id="SSF81321">
    <property type="entry name" value="Family A G protein-coupled receptor-like"/>
    <property type="match status" value="1"/>
</dbReference>
<keyword evidence="3 6" id="KW-1133">Transmembrane helix</keyword>
<dbReference type="Pfam" id="PF11710">
    <property type="entry name" value="Git3"/>
    <property type="match status" value="1"/>
</dbReference>
<feature type="transmembrane region" description="Helical" evidence="6">
    <location>
        <begin position="358"/>
        <end position="378"/>
    </location>
</feature>
<organism evidence="9 10">
    <name type="scientific">Piedraia hortae CBS 480.64</name>
    <dbReference type="NCBI Taxonomy" id="1314780"/>
    <lineage>
        <taxon>Eukaryota</taxon>
        <taxon>Fungi</taxon>
        <taxon>Dikarya</taxon>
        <taxon>Ascomycota</taxon>
        <taxon>Pezizomycotina</taxon>
        <taxon>Dothideomycetes</taxon>
        <taxon>Dothideomycetidae</taxon>
        <taxon>Capnodiales</taxon>
        <taxon>Piedraiaceae</taxon>
        <taxon>Piedraia</taxon>
    </lineage>
</organism>
<evidence type="ECO:0000256" key="1">
    <source>
        <dbReference type="ARBA" id="ARBA00004141"/>
    </source>
</evidence>
<dbReference type="InterPro" id="IPR023041">
    <property type="entry name" value="Glucose_rcpt_Git3-like_N"/>
</dbReference>
<dbReference type="InterPro" id="IPR022596">
    <property type="entry name" value="GPR1/2/3_C"/>
</dbReference>
<evidence type="ECO:0000256" key="5">
    <source>
        <dbReference type="SAM" id="MobiDB-lite"/>
    </source>
</evidence>
<evidence type="ECO:0000259" key="7">
    <source>
        <dbReference type="Pfam" id="PF11710"/>
    </source>
</evidence>
<protein>
    <recommendedName>
        <fullName evidence="11">Family A G protein-coupled receptor-like protein</fullName>
    </recommendedName>
</protein>
<gene>
    <name evidence="9" type="ORF">K470DRAFT_271717</name>
</gene>
<feature type="transmembrane region" description="Helical" evidence="6">
    <location>
        <begin position="390"/>
        <end position="414"/>
    </location>
</feature>
<dbReference type="GO" id="GO:0007189">
    <property type="term" value="P:adenylate cyclase-activating G protein-coupled receptor signaling pathway"/>
    <property type="evidence" value="ECO:0007669"/>
    <property type="project" value="TreeGrafter"/>
</dbReference>
<feature type="transmembrane region" description="Helical" evidence="6">
    <location>
        <begin position="74"/>
        <end position="94"/>
    </location>
</feature>
<evidence type="ECO:0000256" key="3">
    <source>
        <dbReference type="ARBA" id="ARBA00022989"/>
    </source>
</evidence>
<feature type="compositionally biased region" description="Basic residues" evidence="5">
    <location>
        <begin position="500"/>
        <end position="512"/>
    </location>
</feature>
<proteinExistence type="predicted"/>
<dbReference type="EMBL" id="MU005995">
    <property type="protein sequence ID" value="KAF2859276.1"/>
    <property type="molecule type" value="Genomic_DNA"/>
</dbReference>
<feature type="transmembrane region" description="Helical" evidence="6">
    <location>
        <begin position="157"/>
        <end position="175"/>
    </location>
</feature>
<feature type="region of interest" description="Disordered" evidence="5">
    <location>
        <begin position="534"/>
        <end position="559"/>
    </location>
</feature>
<keyword evidence="2 6" id="KW-0812">Transmembrane</keyword>
<feature type="domain" description="Glucose receptor Git3-like N-terminal" evidence="7">
    <location>
        <begin position="40"/>
        <end position="229"/>
    </location>
</feature>
<name>A0A6A7BVB2_9PEZI</name>
<feature type="domain" description="G protein-coupled receptor GPR1/2/3 C-terminal" evidence="8">
    <location>
        <begin position="347"/>
        <end position="420"/>
    </location>
</feature>
<dbReference type="GO" id="GO:0005886">
    <property type="term" value="C:plasma membrane"/>
    <property type="evidence" value="ECO:0007669"/>
    <property type="project" value="TreeGrafter"/>
</dbReference>
<dbReference type="PANTHER" id="PTHR23112:SF37">
    <property type="entry name" value="G PROTEIN-COUPLED RECEPTOR GPR1"/>
    <property type="match status" value="1"/>
</dbReference>
<evidence type="ECO:0000313" key="9">
    <source>
        <dbReference type="EMBL" id="KAF2859276.1"/>
    </source>
</evidence>
<dbReference type="Proteomes" id="UP000799421">
    <property type="component" value="Unassembled WGS sequence"/>
</dbReference>
<dbReference type="Gene3D" id="1.20.1070.10">
    <property type="entry name" value="Rhodopsin 7-helix transmembrane proteins"/>
    <property type="match status" value="1"/>
</dbReference>
<dbReference type="AlphaFoldDB" id="A0A6A7BVB2"/>
<evidence type="ECO:0000256" key="2">
    <source>
        <dbReference type="ARBA" id="ARBA00022692"/>
    </source>
</evidence>
<keyword evidence="10" id="KW-1185">Reference proteome</keyword>
<accession>A0A6A7BVB2</accession>
<evidence type="ECO:0000256" key="6">
    <source>
        <dbReference type="SAM" id="Phobius"/>
    </source>
</evidence>
<keyword evidence="4 6" id="KW-0472">Membrane</keyword>
<reference evidence="9" key="1">
    <citation type="journal article" date="2020" name="Stud. Mycol.">
        <title>101 Dothideomycetes genomes: a test case for predicting lifestyles and emergence of pathogens.</title>
        <authorList>
            <person name="Haridas S."/>
            <person name="Albert R."/>
            <person name="Binder M."/>
            <person name="Bloem J."/>
            <person name="Labutti K."/>
            <person name="Salamov A."/>
            <person name="Andreopoulos B."/>
            <person name="Baker S."/>
            <person name="Barry K."/>
            <person name="Bills G."/>
            <person name="Bluhm B."/>
            <person name="Cannon C."/>
            <person name="Castanera R."/>
            <person name="Culley D."/>
            <person name="Daum C."/>
            <person name="Ezra D."/>
            <person name="Gonzalez J."/>
            <person name="Henrissat B."/>
            <person name="Kuo A."/>
            <person name="Liang C."/>
            <person name="Lipzen A."/>
            <person name="Lutzoni F."/>
            <person name="Magnuson J."/>
            <person name="Mondo S."/>
            <person name="Nolan M."/>
            <person name="Ohm R."/>
            <person name="Pangilinan J."/>
            <person name="Park H.-J."/>
            <person name="Ramirez L."/>
            <person name="Alfaro M."/>
            <person name="Sun H."/>
            <person name="Tritt A."/>
            <person name="Yoshinaga Y."/>
            <person name="Zwiers L.-H."/>
            <person name="Turgeon B."/>
            <person name="Goodwin S."/>
            <person name="Spatafora J."/>
            <person name="Crous P."/>
            <person name="Grigoriev I."/>
        </authorList>
    </citation>
    <scope>NUCLEOTIDE SEQUENCE</scope>
    <source>
        <strain evidence="9">CBS 480.64</strain>
    </source>
</reference>
<dbReference type="PANTHER" id="PTHR23112">
    <property type="entry name" value="G PROTEIN-COUPLED RECEPTOR 157-RELATED"/>
    <property type="match status" value="1"/>
</dbReference>
<sequence length="559" mass="62652">MPALPQGLEVAKLSARKASGIGSAQAVDASLILATQRARAVQVVAAVASSLSIIATACAIYWFCMMRRNFRRNLVLLLIASDCWKSIWYFAFSVSSLALGRPPTHSPWCQISGYFLHASIEACDVAIVFISLHTYLQIFPPEKSKLGWDGLYRARRLVLALWLILPNFAACLAFLRGRYGYQSVGAFCAMPVRSFWYRLALAWIPRYLIWIFIMGVAIRIYLHAGRKFSVFSAQKSRHRMSCMPKCHGKKADSLEHHSCERIDSKMDFTGSRRSSTLRMGPGSAIGSIPENVSPTDIKRNSVISLHSHHAHYVNDVSTLPAIPERGRQGSDMTFSKVSEAAACVINARRMKIQKQLRLLFIYPVVYVMMWTIPLVVHVMNYSDYYAQNPIFVLVIMEALFRCSFGVVDVGIFCWREKPWMHMPGTDHTLLGSLRFWDTGKSDESWLEKATLKKLSVSSTASAHPEVSVATASRIATPEPTTAPASVTASASAAASVRGTPKPKRPPMHRRVHSGASDHEDMRIQLAHERLCLEREDRAHGPSEECTPTTEKQWWDLYED</sequence>
<feature type="transmembrane region" description="Helical" evidence="6">
    <location>
        <begin position="195"/>
        <end position="222"/>
    </location>
</feature>
<evidence type="ECO:0000256" key="4">
    <source>
        <dbReference type="ARBA" id="ARBA00023136"/>
    </source>
</evidence>
<feature type="compositionally biased region" description="Low complexity" evidence="5">
    <location>
        <begin position="475"/>
        <end position="495"/>
    </location>
</feature>